<proteinExistence type="predicted"/>
<dbReference type="InterPro" id="IPR029055">
    <property type="entry name" value="Ntn_hydrolases_N"/>
</dbReference>
<evidence type="ECO:0000313" key="2">
    <source>
        <dbReference type="Proteomes" id="UP000033977"/>
    </source>
</evidence>
<dbReference type="SUPFAM" id="SSF56235">
    <property type="entry name" value="N-terminal nucleophile aminohydrolases (Ntn hydrolases)"/>
    <property type="match status" value="1"/>
</dbReference>
<dbReference type="AlphaFoldDB" id="A0A0G1IDM4"/>
<protein>
    <recommendedName>
        <fullName evidence="3">Proteasome-type protease</fullName>
    </recommendedName>
</protein>
<comment type="caution">
    <text evidence="1">The sequence shown here is derived from an EMBL/GenBank/DDBJ whole genome shotgun (WGS) entry which is preliminary data.</text>
</comment>
<evidence type="ECO:0008006" key="3">
    <source>
        <dbReference type="Google" id="ProtNLM"/>
    </source>
</evidence>
<gene>
    <name evidence="1" type="ORF">UW49_C0011G0026</name>
</gene>
<sequence>MTLIAGQLFFQGLVLIADSRASTIKNGKIVPWRDNTQKIFLLSSHLGIGFAGDIEFAGSIISFLSSQIEKRPLLRNLHVFYSKGPKLIRYAYKILSEKTGEKRPVGFIVASLDPNRPEPIKNEIGQITGHIGIYDKKLFKISFPEDSFEEAKLILMPSLVLGSGEPAVRGKEDSLKKLLFCSAMNSLYFQAFLIDLILRRKIKELGIDTVGGLSQILIIEPKSSGFLQYKGKSDLDDSTDILDIELIIKNDRLVQHNLITGKETPLLFPPEVMKIKDPESDLFADLDS</sequence>
<evidence type="ECO:0000313" key="1">
    <source>
        <dbReference type="EMBL" id="KKT56918.1"/>
    </source>
</evidence>
<dbReference type="Proteomes" id="UP000033977">
    <property type="component" value="Unassembled WGS sequence"/>
</dbReference>
<dbReference type="EMBL" id="LCIN01000011">
    <property type="protein sequence ID" value="KKT56918.1"/>
    <property type="molecule type" value="Genomic_DNA"/>
</dbReference>
<dbReference type="Gene3D" id="3.60.20.10">
    <property type="entry name" value="Glutamine Phosphoribosylpyrophosphate, subunit 1, domain 1"/>
    <property type="match status" value="1"/>
</dbReference>
<organism evidence="1 2">
    <name type="scientific">Candidatus Giovannonibacteria bacterium GW2011_GWB1_44_23</name>
    <dbReference type="NCBI Taxonomy" id="1618652"/>
    <lineage>
        <taxon>Bacteria</taxon>
        <taxon>Candidatus Giovannoniibacteriota</taxon>
    </lineage>
</organism>
<name>A0A0G1IDM4_9BACT</name>
<accession>A0A0G1IDM4</accession>
<reference evidence="1 2" key="1">
    <citation type="journal article" date="2015" name="Nature">
        <title>rRNA introns, odd ribosomes, and small enigmatic genomes across a large radiation of phyla.</title>
        <authorList>
            <person name="Brown C.T."/>
            <person name="Hug L.A."/>
            <person name="Thomas B.C."/>
            <person name="Sharon I."/>
            <person name="Castelle C.J."/>
            <person name="Singh A."/>
            <person name="Wilkins M.J."/>
            <person name="Williams K.H."/>
            <person name="Banfield J.F."/>
        </authorList>
    </citation>
    <scope>NUCLEOTIDE SEQUENCE [LARGE SCALE GENOMIC DNA]</scope>
</reference>